<evidence type="ECO:0000259" key="9">
    <source>
        <dbReference type="Pfam" id="PF06429"/>
    </source>
</evidence>
<dbReference type="InterPro" id="IPR002371">
    <property type="entry name" value="FlgK"/>
</dbReference>
<keyword evidence="7" id="KW-0175">Coiled coil</keyword>
<comment type="caution">
    <text evidence="11">The sequence shown here is derived from an EMBL/GenBank/DDBJ whole genome shotgun (WGS) entry which is preliminary data.</text>
</comment>
<comment type="subcellular location">
    <subcellularLocation>
        <location evidence="1">Bacterial flagellum</location>
    </subcellularLocation>
    <subcellularLocation>
        <location evidence="2">Secreted</location>
    </subcellularLocation>
</comment>
<keyword evidence="12" id="KW-1185">Reference proteome</keyword>
<feature type="coiled-coil region" evidence="7">
    <location>
        <begin position="145"/>
        <end position="193"/>
    </location>
</feature>
<dbReference type="InterPro" id="IPR010930">
    <property type="entry name" value="Flg_bb/hook_C_dom"/>
</dbReference>
<feature type="domain" description="Flagellar basal body rod protein N-terminal" evidence="8">
    <location>
        <begin position="8"/>
        <end position="37"/>
    </location>
</feature>
<keyword evidence="6" id="KW-0975">Bacterial flagellum</keyword>
<dbReference type="Pfam" id="PF00460">
    <property type="entry name" value="Flg_bb_rod"/>
    <property type="match status" value="1"/>
</dbReference>
<evidence type="ECO:0000256" key="5">
    <source>
        <dbReference type="ARBA" id="ARBA00022525"/>
    </source>
</evidence>
<organism evidence="11 12">
    <name type="scientific">Clostridium acetireducens DSM 10703</name>
    <dbReference type="NCBI Taxonomy" id="1121290"/>
    <lineage>
        <taxon>Bacteria</taxon>
        <taxon>Bacillati</taxon>
        <taxon>Bacillota</taxon>
        <taxon>Clostridia</taxon>
        <taxon>Eubacteriales</taxon>
        <taxon>Clostridiaceae</taxon>
        <taxon>Clostridium</taxon>
    </lineage>
</organism>
<feature type="domain" description="Flagellar basal-body/hook protein C-terminal" evidence="9">
    <location>
        <begin position="564"/>
        <end position="607"/>
    </location>
</feature>
<dbReference type="GO" id="GO:0005198">
    <property type="term" value="F:structural molecule activity"/>
    <property type="evidence" value="ECO:0007669"/>
    <property type="project" value="InterPro"/>
</dbReference>
<evidence type="ECO:0000256" key="2">
    <source>
        <dbReference type="ARBA" id="ARBA00004613"/>
    </source>
</evidence>
<evidence type="ECO:0000313" key="12">
    <source>
        <dbReference type="Proteomes" id="UP000175744"/>
    </source>
</evidence>
<dbReference type="PANTHER" id="PTHR30033:SF1">
    <property type="entry name" value="FLAGELLAR HOOK-ASSOCIATED PROTEIN 1"/>
    <property type="match status" value="1"/>
</dbReference>
<feature type="domain" description="Flagellar hook-associated protein FlgK helical" evidence="10">
    <location>
        <begin position="102"/>
        <end position="301"/>
    </location>
</feature>
<evidence type="ECO:0000256" key="6">
    <source>
        <dbReference type="ARBA" id="ARBA00023143"/>
    </source>
</evidence>
<dbReference type="InterPro" id="IPR001444">
    <property type="entry name" value="Flag_bb_rod_N"/>
</dbReference>
<dbReference type="OrthoDB" id="9802553at2"/>
<dbReference type="Pfam" id="PF06429">
    <property type="entry name" value="Flg_bbr_C"/>
    <property type="match status" value="1"/>
</dbReference>
<name>A0A1E8EZB8_9CLOT</name>
<dbReference type="GO" id="GO:0044780">
    <property type="term" value="P:bacterial-type flagellum assembly"/>
    <property type="evidence" value="ECO:0007669"/>
    <property type="project" value="InterPro"/>
</dbReference>
<keyword evidence="11" id="KW-0282">Flagellum</keyword>
<keyword evidence="11" id="KW-0966">Cell projection</keyword>
<dbReference type="NCBIfam" id="TIGR02492">
    <property type="entry name" value="flgK_ends"/>
    <property type="match status" value="1"/>
</dbReference>
<reference evidence="11 12" key="1">
    <citation type="submission" date="2016-06" db="EMBL/GenBank/DDBJ databases">
        <title>Genome sequence of Clostridium acetireducens DSM 10703.</title>
        <authorList>
            <person name="Poehlein A."/>
            <person name="Fluechter S."/>
            <person name="Duerre P."/>
            <person name="Daniel R."/>
        </authorList>
    </citation>
    <scope>NUCLEOTIDE SEQUENCE [LARGE SCALE GENOMIC DNA]</scope>
    <source>
        <strain evidence="11 12">DSM 10703</strain>
    </source>
</reference>
<keyword evidence="5" id="KW-0964">Secreted</keyword>
<evidence type="ECO:0000313" key="11">
    <source>
        <dbReference type="EMBL" id="OFI06510.1"/>
    </source>
</evidence>
<dbReference type="PATRIC" id="fig|1121290.3.peg.1009"/>
<evidence type="ECO:0000256" key="7">
    <source>
        <dbReference type="SAM" id="Coils"/>
    </source>
</evidence>
<comment type="similarity">
    <text evidence="3">Belongs to the flagella basal body rod proteins family.</text>
</comment>
<evidence type="ECO:0000259" key="10">
    <source>
        <dbReference type="Pfam" id="PF22638"/>
    </source>
</evidence>
<dbReference type="GO" id="GO:0009424">
    <property type="term" value="C:bacterial-type flagellum hook"/>
    <property type="evidence" value="ECO:0007669"/>
    <property type="project" value="InterPro"/>
</dbReference>
<dbReference type="InterPro" id="IPR053927">
    <property type="entry name" value="FlgK_helical"/>
</dbReference>
<evidence type="ECO:0000259" key="8">
    <source>
        <dbReference type="Pfam" id="PF00460"/>
    </source>
</evidence>
<dbReference type="Proteomes" id="UP000175744">
    <property type="component" value="Unassembled WGS sequence"/>
</dbReference>
<dbReference type="AlphaFoldDB" id="A0A1E8EZB8"/>
<dbReference type="GO" id="GO:0005576">
    <property type="term" value="C:extracellular region"/>
    <property type="evidence" value="ECO:0007669"/>
    <property type="project" value="UniProtKB-SubCell"/>
</dbReference>
<proteinExistence type="inferred from homology"/>
<dbReference type="SUPFAM" id="SSF64518">
    <property type="entry name" value="Phase 1 flagellin"/>
    <property type="match status" value="1"/>
</dbReference>
<sequence>MSGLFGTLNIAKSGIFANQRAIDVTTHNVDNANTDGYSRQRAEMQTNRPFCTPSMDNAAGPGQMGTGVHVSQIARIRDTFLDYQIRVEKGINGQYEGRDKFLREIENVMNGLDETGFATLIGKFFDSWQQLSKQPETSNARTVVAQQSKALADELNHMYSQLEKLKTNSQDLIKQTTIDVNSLLHQISDLNKEIIQVKVAGDNPNDLMDRRDLLLDELSIKFGINVEKKDLFGICVNTKDDPNSNVPMKDGKPVNLVQNEHPEQSVTLSYISKIEPRKDDPEKYDITYYKKGNMNSPKDKVVIEGVKLTDEQYRQIDECRVLWTDHDGNLLNSNGESLGEPNEGKYTGRTFSGVPGKENDIMIFTPSSGEFKGYMSVQQDIDEEIDQINRLAKAIVFSVNTIHSQSNESGNDNMPFFVNFDIATYENNILQNKENVLNSEKDITAANISVNKEILEDVMKIKAAKEDVPPAGESDGNRALAIANIRDRLMEIQNIDKNTTRENFLKNEYFAEDKTLGIKNIKNYLGGMNIDNYFRDIVNTLAVKEQQAKRVVKNQFQLLKSLQQSRDSVSGVSLDEETANLIQFQHAYQASAKIVATVDELLDVVINGLKR</sequence>
<dbReference type="RefSeq" id="WP_070109944.1">
    <property type="nucleotide sequence ID" value="NZ_LZFO01000011.1"/>
</dbReference>
<keyword evidence="11" id="KW-0969">Cilium</keyword>
<dbReference type="Pfam" id="PF22638">
    <property type="entry name" value="FlgK_D1"/>
    <property type="match status" value="1"/>
</dbReference>
<evidence type="ECO:0000256" key="1">
    <source>
        <dbReference type="ARBA" id="ARBA00004365"/>
    </source>
</evidence>
<evidence type="ECO:0000256" key="4">
    <source>
        <dbReference type="ARBA" id="ARBA00016244"/>
    </source>
</evidence>
<gene>
    <name evidence="11" type="primary">flgK</name>
    <name evidence="11" type="ORF">CLOACE_10100</name>
</gene>
<evidence type="ECO:0000256" key="3">
    <source>
        <dbReference type="ARBA" id="ARBA00009677"/>
    </source>
</evidence>
<dbReference type="STRING" id="1121290.CLAOCE_10100"/>
<dbReference type="EMBL" id="LZFO01000011">
    <property type="protein sequence ID" value="OFI06510.1"/>
    <property type="molecule type" value="Genomic_DNA"/>
</dbReference>
<dbReference type="PANTHER" id="PTHR30033">
    <property type="entry name" value="FLAGELLAR HOOK-ASSOCIATED PROTEIN 1"/>
    <property type="match status" value="1"/>
</dbReference>
<protein>
    <recommendedName>
        <fullName evidence="4">Flagellar hook-associated protein 1</fullName>
    </recommendedName>
</protein>
<accession>A0A1E8EZB8</accession>